<sequence>MYTKPESATDMAVPGSNCRPPANLRVDSREQHRDVAARPDTVSESHAMPCRSMPSMSTRQAKSPETPYPTMPVLKTQSYNAMAPLRFSRRCNRPWMPQKTRKPWEDATVSCCPMLRQHIRSRAGEFPMTYSIDDDSGEHGGRHGRPVFGIVLAADELRMIVLEQETEGTQDDDRKGRDDEAIRACVSVKGAVDSRECIRFQRSDAGEAALLTKTMLAPRSRWVSSCNLQRERRSRLWGM</sequence>
<organism evidence="2 3">
    <name type="scientific">Humicola insolens</name>
    <name type="common">Soft-rot fungus</name>
    <dbReference type="NCBI Taxonomy" id="85995"/>
    <lineage>
        <taxon>Eukaryota</taxon>
        <taxon>Fungi</taxon>
        <taxon>Dikarya</taxon>
        <taxon>Ascomycota</taxon>
        <taxon>Pezizomycotina</taxon>
        <taxon>Sordariomycetes</taxon>
        <taxon>Sordariomycetidae</taxon>
        <taxon>Sordariales</taxon>
        <taxon>Chaetomiaceae</taxon>
        <taxon>Mycothermus</taxon>
    </lineage>
</organism>
<protein>
    <submittedName>
        <fullName evidence="2">Uncharacterized protein</fullName>
    </submittedName>
</protein>
<feature type="region of interest" description="Disordered" evidence="1">
    <location>
        <begin position="1"/>
        <end position="72"/>
    </location>
</feature>
<proteinExistence type="predicted"/>
<name>A0ABR3VKF2_HUMIN</name>
<accession>A0ABR3VKF2</accession>
<feature type="compositionally biased region" description="Polar residues" evidence="1">
    <location>
        <begin position="54"/>
        <end position="63"/>
    </location>
</feature>
<comment type="caution">
    <text evidence="2">The sequence shown here is derived from an EMBL/GenBank/DDBJ whole genome shotgun (WGS) entry which is preliminary data.</text>
</comment>
<dbReference type="Proteomes" id="UP001583172">
    <property type="component" value="Unassembled WGS sequence"/>
</dbReference>
<evidence type="ECO:0000256" key="1">
    <source>
        <dbReference type="SAM" id="MobiDB-lite"/>
    </source>
</evidence>
<gene>
    <name evidence="2" type="ORF">VTJ49DRAFT_5429</name>
</gene>
<feature type="compositionally biased region" description="Basic and acidic residues" evidence="1">
    <location>
        <begin position="26"/>
        <end position="43"/>
    </location>
</feature>
<dbReference type="EMBL" id="JAZGSY010000045">
    <property type="protein sequence ID" value="KAL1842364.1"/>
    <property type="molecule type" value="Genomic_DNA"/>
</dbReference>
<keyword evidence="3" id="KW-1185">Reference proteome</keyword>
<evidence type="ECO:0000313" key="2">
    <source>
        <dbReference type="EMBL" id="KAL1842364.1"/>
    </source>
</evidence>
<reference evidence="2 3" key="1">
    <citation type="journal article" date="2024" name="Commun. Biol.">
        <title>Comparative genomic analysis of thermophilic fungi reveals convergent evolutionary adaptations and gene losses.</title>
        <authorList>
            <person name="Steindorff A.S."/>
            <person name="Aguilar-Pontes M.V."/>
            <person name="Robinson A.J."/>
            <person name="Andreopoulos B."/>
            <person name="LaButti K."/>
            <person name="Kuo A."/>
            <person name="Mondo S."/>
            <person name="Riley R."/>
            <person name="Otillar R."/>
            <person name="Haridas S."/>
            <person name="Lipzen A."/>
            <person name="Grimwood J."/>
            <person name="Schmutz J."/>
            <person name="Clum A."/>
            <person name="Reid I.D."/>
            <person name="Moisan M.C."/>
            <person name="Butler G."/>
            <person name="Nguyen T.T.M."/>
            <person name="Dewar K."/>
            <person name="Conant G."/>
            <person name="Drula E."/>
            <person name="Henrissat B."/>
            <person name="Hansel C."/>
            <person name="Singer S."/>
            <person name="Hutchinson M.I."/>
            <person name="de Vries R.P."/>
            <person name="Natvig D.O."/>
            <person name="Powell A.J."/>
            <person name="Tsang A."/>
            <person name="Grigoriev I.V."/>
        </authorList>
    </citation>
    <scope>NUCLEOTIDE SEQUENCE [LARGE SCALE GENOMIC DNA]</scope>
    <source>
        <strain evidence="2 3">CBS 620.91</strain>
    </source>
</reference>
<evidence type="ECO:0000313" key="3">
    <source>
        <dbReference type="Proteomes" id="UP001583172"/>
    </source>
</evidence>